<evidence type="ECO:0000256" key="5">
    <source>
        <dbReference type="ARBA" id="ARBA00012104"/>
    </source>
</evidence>
<evidence type="ECO:0000256" key="13">
    <source>
        <dbReference type="ARBA" id="ARBA00047377"/>
    </source>
</evidence>
<dbReference type="SUPFAM" id="SSF53613">
    <property type="entry name" value="Ribokinase-like"/>
    <property type="match status" value="1"/>
</dbReference>
<keyword evidence="7" id="KW-0808">Transferase</keyword>
<evidence type="ECO:0000256" key="7">
    <source>
        <dbReference type="ARBA" id="ARBA00022679"/>
    </source>
</evidence>
<evidence type="ECO:0000256" key="12">
    <source>
        <dbReference type="ARBA" id="ARBA00047310"/>
    </source>
</evidence>
<keyword evidence="8" id="KW-0547">Nucleotide-binding</keyword>
<dbReference type="InterPro" id="IPR004625">
    <property type="entry name" value="PyrdxlKinase"/>
</dbReference>
<evidence type="ECO:0000256" key="6">
    <source>
        <dbReference type="ARBA" id="ARBA00018134"/>
    </source>
</evidence>
<comment type="pathway">
    <text evidence="3">Cofactor metabolism; pyridoxal 5'-phosphate salvage; pyridoxal 5'-phosphate from pyridoxal: step 1/1.</text>
</comment>
<comment type="catalytic activity">
    <reaction evidence="13">
        <text>pyridoxal + ATP = pyridoxal 5'-phosphate + ADP + H(+)</text>
        <dbReference type="Rhea" id="RHEA:10224"/>
        <dbReference type="ChEBI" id="CHEBI:15378"/>
        <dbReference type="ChEBI" id="CHEBI:17310"/>
        <dbReference type="ChEBI" id="CHEBI:30616"/>
        <dbReference type="ChEBI" id="CHEBI:456216"/>
        <dbReference type="ChEBI" id="CHEBI:597326"/>
        <dbReference type="EC" id="2.7.1.35"/>
    </reaction>
    <physiologicalReaction direction="left-to-right" evidence="13">
        <dbReference type="Rhea" id="RHEA:10225"/>
    </physiologicalReaction>
</comment>
<evidence type="ECO:0000313" key="16">
    <source>
        <dbReference type="EMBL" id="KAK7107520.1"/>
    </source>
</evidence>
<comment type="catalytic activity">
    <reaction evidence="14">
        <text>pyridoxine + ATP = pyridoxine 5'-phosphate + ADP + H(+)</text>
        <dbReference type="Rhea" id="RHEA:25108"/>
        <dbReference type="ChEBI" id="CHEBI:15378"/>
        <dbReference type="ChEBI" id="CHEBI:16709"/>
        <dbReference type="ChEBI" id="CHEBI:30616"/>
        <dbReference type="ChEBI" id="CHEBI:58589"/>
        <dbReference type="ChEBI" id="CHEBI:456216"/>
        <dbReference type="EC" id="2.7.1.35"/>
    </reaction>
    <physiologicalReaction direction="left-to-right" evidence="14">
        <dbReference type="Rhea" id="RHEA:25109"/>
    </physiologicalReaction>
</comment>
<dbReference type="CDD" id="cd01173">
    <property type="entry name" value="pyridoxal_pyridoxamine_kinase"/>
    <property type="match status" value="1"/>
</dbReference>
<dbReference type="Proteomes" id="UP001374579">
    <property type="component" value="Unassembled WGS sequence"/>
</dbReference>
<organism evidence="16 17">
    <name type="scientific">Littorina saxatilis</name>
    <dbReference type="NCBI Taxonomy" id="31220"/>
    <lineage>
        <taxon>Eukaryota</taxon>
        <taxon>Metazoa</taxon>
        <taxon>Spiralia</taxon>
        <taxon>Lophotrochozoa</taxon>
        <taxon>Mollusca</taxon>
        <taxon>Gastropoda</taxon>
        <taxon>Caenogastropoda</taxon>
        <taxon>Littorinimorpha</taxon>
        <taxon>Littorinoidea</taxon>
        <taxon>Littorinidae</taxon>
        <taxon>Littorina</taxon>
    </lineage>
</organism>
<dbReference type="EMBL" id="JBAMIC010000004">
    <property type="protein sequence ID" value="KAK7107520.1"/>
    <property type="molecule type" value="Genomic_DNA"/>
</dbReference>
<keyword evidence="10" id="KW-0067">ATP-binding</keyword>
<gene>
    <name evidence="16" type="ORF">V1264_015429</name>
</gene>
<evidence type="ECO:0000256" key="10">
    <source>
        <dbReference type="ARBA" id="ARBA00022840"/>
    </source>
</evidence>
<name>A0AAN9BLG0_9CAEN</name>
<dbReference type="AlphaFoldDB" id="A0AAN9BLG0"/>
<sequence>MATHTTNSDELDCRVLSIQSSVVYGYVGNKSATFPLQILGFDVSTINSVQFSNHTGYGKWKGQVLNAEDVSDLFEGLRLNNLLQFSHVLTGYIGKVSFLEKVGQTIAEMKQCNPDLMFVCDPVMGDNGKFYVPQELVPVYRDQIVPQADIVTPNQFELEQLTDMKVNSEEEAFAAIEKLHQSGTKTVVLSSSSLGSNGVLLCLASTAVNGNRQRYRLEMPKLDAIFVGTGDLFAASLLGWSHRDGELKAALEKTIATLQAVIKKTLAYAQKAAGPGNKPTSAQMELRLIQSKSIIENPSIEIRAENVPQS</sequence>
<comment type="pathway">
    <text evidence="2">Cofactor metabolism; pyridoxal 5'-phosphate salvage; pyridoxine 5'-phosphate from pyridoxine: step 1/1.</text>
</comment>
<evidence type="ECO:0000259" key="15">
    <source>
        <dbReference type="Pfam" id="PF08543"/>
    </source>
</evidence>
<dbReference type="NCBIfam" id="TIGR00687">
    <property type="entry name" value="pyridox_kin"/>
    <property type="match status" value="1"/>
</dbReference>
<keyword evidence="17" id="KW-1185">Reference proteome</keyword>
<comment type="catalytic activity">
    <reaction evidence="12">
        <text>pyridoxamine + ATP = pyridoxamine 5'-phosphate + ADP + H(+)</text>
        <dbReference type="Rhea" id="RHEA:25104"/>
        <dbReference type="ChEBI" id="CHEBI:15378"/>
        <dbReference type="ChEBI" id="CHEBI:30616"/>
        <dbReference type="ChEBI" id="CHEBI:57761"/>
        <dbReference type="ChEBI" id="CHEBI:58451"/>
        <dbReference type="ChEBI" id="CHEBI:456216"/>
        <dbReference type="EC" id="2.7.1.35"/>
    </reaction>
    <physiologicalReaction direction="left-to-right" evidence="12">
        <dbReference type="Rhea" id="RHEA:25105"/>
    </physiologicalReaction>
</comment>
<dbReference type="Pfam" id="PF08543">
    <property type="entry name" value="Phos_pyr_kin"/>
    <property type="match status" value="1"/>
</dbReference>
<evidence type="ECO:0000256" key="8">
    <source>
        <dbReference type="ARBA" id="ARBA00022741"/>
    </source>
</evidence>
<dbReference type="InterPro" id="IPR029056">
    <property type="entry name" value="Ribokinase-like"/>
</dbReference>
<dbReference type="GO" id="GO:0005524">
    <property type="term" value="F:ATP binding"/>
    <property type="evidence" value="ECO:0007669"/>
    <property type="project" value="UniProtKB-KW"/>
</dbReference>
<protein>
    <recommendedName>
        <fullName evidence="6">Pyridoxal kinase</fullName>
        <ecNumber evidence="5">2.7.1.35</ecNumber>
    </recommendedName>
    <alternativeName>
        <fullName evidence="11">Pyridoxine kinase</fullName>
    </alternativeName>
</protein>
<reference evidence="16 17" key="1">
    <citation type="submission" date="2024-02" db="EMBL/GenBank/DDBJ databases">
        <title>Chromosome-scale genome assembly of the rough periwinkle Littorina saxatilis.</title>
        <authorList>
            <person name="De Jode A."/>
            <person name="Faria R."/>
            <person name="Formenti G."/>
            <person name="Sims Y."/>
            <person name="Smith T.P."/>
            <person name="Tracey A."/>
            <person name="Wood J.M.D."/>
            <person name="Zagrodzka Z.B."/>
            <person name="Johannesson K."/>
            <person name="Butlin R.K."/>
            <person name="Leder E.H."/>
        </authorList>
    </citation>
    <scope>NUCLEOTIDE SEQUENCE [LARGE SCALE GENOMIC DNA]</scope>
    <source>
        <strain evidence="16">Snail1</strain>
        <tissue evidence="16">Muscle</tissue>
    </source>
</reference>
<accession>A0AAN9BLG0</accession>
<comment type="similarity">
    <text evidence="4">Belongs to the pyridoxine kinase family.</text>
</comment>
<dbReference type="InterPro" id="IPR013749">
    <property type="entry name" value="PM/HMP-P_kinase-1"/>
</dbReference>
<dbReference type="GO" id="GO:0008478">
    <property type="term" value="F:pyridoxal kinase activity"/>
    <property type="evidence" value="ECO:0007669"/>
    <property type="project" value="UniProtKB-EC"/>
</dbReference>
<evidence type="ECO:0000256" key="11">
    <source>
        <dbReference type="ARBA" id="ARBA00032808"/>
    </source>
</evidence>
<dbReference type="PANTHER" id="PTHR10534:SF2">
    <property type="entry name" value="PYRIDOXAL KINASE"/>
    <property type="match status" value="1"/>
</dbReference>
<evidence type="ECO:0000256" key="9">
    <source>
        <dbReference type="ARBA" id="ARBA00022777"/>
    </source>
</evidence>
<evidence type="ECO:0000256" key="3">
    <source>
        <dbReference type="ARBA" id="ARBA00005210"/>
    </source>
</evidence>
<comment type="pathway">
    <text evidence="1">Cofactor metabolism; pyridoxal 5'-phosphate salvage; pyridoxamine 5'-phosphate from pyridoxamine: step 1/1.</text>
</comment>
<dbReference type="PANTHER" id="PTHR10534">
    <property type="entry name" value="PYRIDOXAL KINASE"/>
    <property type="match status" value="1"/>
</dbReference>
<evidence type="ECO:0000313" key="17">
    <source>
        <dbReference type="Proteomes" id="UP001374579"/>
    </source>
</evidence>
<dbReference type="Gene3D" id="3.40.1190.20">
    <property type="match status" value="1"/>
</dbReference>
<feature type="domain" description="Pyridoxamine kinase/Phosphomethylpyrimidine kinase" evidence="15">
    <location>
        <begin position="83"/>
        <end position="271"/>
    </location>
</feature>
<dbReference type="GO" id="GO:0009443">
    <property type="term" value="P:pyridoxal 5'-phosphate salvage"/>
    <property type="evidence" value="ECO:0007669"/>
    <property type="project" value="InterPro"/>
</dbReference>
<evidence type="ECO:0000256" key="2">
    <source>
        <dbReference type="ARBA" id="ARBA00004835"/>
    </source>
</evidence>
<keyword evidence="9" id="KW-0418">Kinase</keyword>
<dbReference type="GO" id="GO:0005829">
    <property type="term" value="C:cytosol"/>
    <property type="evidence" value="ECO:0007669"/>
    <property type="project" value="TreeGrafter"/>
</dbReference>
<comment type="caution">
    <text evidence="16">The sequence shown here is derived from an EMBL/GenBank/DDBJ whole genome shotgun (WGS) entry which is preliminary data.</text>
</comment>
<proteinExistence type="inferred from homology"/>
<evidence type="ECO:0000256" key="1">
    <source>
        <dbReference type="ARBA" id="ARBA00004750"/>
    </source>
</evidence>
<evidence type="ECO:0000256" key="14">
    <source>
        <dbReference type="ARBA" id="ARBA00048524"/>
    </source>
</evidence>
<evidence type="ECO:0000256" key="4">
    <source>
        <dbReference type="ARBA" id="ARBA00008805"/>
    </source>
</evidence>
<dbReference type="EC" id="2.7.1.35" evidence="5"/>